<keyword evidence="3" id="KW-1185">Reference proteome</keyword>
<dbReference type="STRING" id="178355.SAMN04488062_12130"/>
<organism evidence="2 3">
    <name type="scientific">Flavobacterium omnivorum</name>
    <dbReference type="NCBI Taxonomy" id="178355"/>
    <lineage>
        <taxon>Bacteria</taxon>
        <taxon>Pseudomonadati</taxon>
        <taxon>Bacteroidota</taxon>
        <taxon>Flavobacteriia</taxon>
        <taxon>Flavobacteriales</taxon>
        <taxon>Flavobacteriaceae</taxon>
        <taxon>Flavobacterium</taxon>
    </lineage>
</organism>
<gene>
    <name evidence="2" type="ORF">SAMN04488062_12130</name>
</gene>
<feature type="transmembrane region" description="Helical" evidence="1">
    <location>
        <begin position="12"/>
        <end position="28"/>
    </location>
</feature>
<reference evidence="3" key="1">
    <citation type="submission" date="2016-10" db="EMBL/GenBank/DDBJ databases">
        <authorList>
            <person name="Varghese N."/>
            <person name="Submissions S."/>
        </authorList>
    </citation>
    <scope>NUCLEOTIDE SEQUENCE [LARGE SCALE GENOMIC DNA]</scope>
    <source>
        <strain evidence="3">CGMCC 1.2747</strain>
    </source>
</reference>
<name>A0A1G8HFM9_9FLAO</name>
<feature type="transmembrane region" description="Helical" evidence="1">
    <location>
        <begin position="34"/>
        <end position="52"/>
    </location>
</feature>
<proteinExistence type="predicted"/>
<dbReference type="Proteomes" id="UP000199274">
    <property type="component" value="Unassembled WGS sequence"/>
</dbReference>
<keyword evidence="1" id="KW-0472">Membrane</keyword>
<dbReference type="AlphaFoldDB" id="A0A1G8HFM9"/>
<evidence type="ECO:0000313" key="2">
    <source>
        <dbReference type="EMBL" id="SDI05331.1"/>
    </source>
</evidence>
<protein>
    <submittedName>
        <fullName evidence="2">Uncharacterized protein</fullName>
    </submittedName>
</protein>
<keyword evidence="1" id="KW-0812">Transmembrane</keyword>
<evidence type="ECO:0000256" key="1">
    <source>
        <dbReference type="SAM" id="Phobius"/>
    </source>
</evidence>
<sequence>MDFSSLKNTPPMYLYLVSIISFILANLVRDKSLAFYYFLLIIGLVFFVLGFMRRLKSK</sequence>
<accession>A0A1G8HFM9</accession>
<evidence type="ECO:0000313" key="3">
    <source>
        <dbReference type="Proteomes" id="UP000199274"/>
    </source>
</evidence>
<dbReference type="EMBL" id="FNDB01000021">
    <property type="protein sequence ID" value="SDI05331.1"/>
    <property type="molecule type" value="Genomic_DNA"/>
</dbReference>
<keyword evidence="1" id="KW-1133">Transmembrane helix</keyword>